<dbReference type="AlphaFoldDB" id="A0AAJ0HDB4"/>
<gene>
    <name evidence="2" type="ORF">B0T25DRAFT_461204</name>
</gene>
<dbReference type="Proteomes" id="UP001275084">
    <property type="component" value="Unassembled WGS sequence"/>
</dbReference>
<sequence>KEEKKDGLCSVCSKINFESLSLGRHWHPAGGDGPRNMTKLIFLDRIIKKKKRGTCRFCSLLFDAIAENDPLEHPSVKHHLDKRLEGITFRKWAESLDFTQHIPLYESAYPFGRSRDKHTMKHTVDSQGAVKVEGGTCEEDITAGDMANIVGIGAATGVGVGILTETDSQRMQIMATVGTVIPTITSLVANLNSKLPVAVSIIIHGPGDADAGLLNVDVWGYGNAHRAPLSRISTFNLRVASGYEKIGDELHYGNILGPQIDIEGDCKLWLDTCLGCHATRCDDPGWGGNLPFPSGPHFRLIDVHAMRVAQFDPATLARGIRPQYAALSYVWGATGALALNLHVRNMHQLATSLHGHDRRIAMTIQDAIDVSRRLGLQYLWVDSLCVIQKDAQGGADDAAARASQISQMGSIYGHAQVTLVAADGLDAEAGLLGVGVARDAVSATQIAAQITPSTNVLLAARYPSTFSKWDTRAWTLQEKLLSKRLLIFNGGRWDGTPTVLRAGAFTEYAALVGQYLGREMSDSRDSLNAASGLLRILDRMASDRPSEGAAQLDHTLHGLPERFLDLALLWQPPAAKGVHLTRKSQNHLPSWSWAGWEVGANAEFFSGAGAEPTVKPGVRFEEPFWVAANDDLSLRKVTRPIQKGGSRPLQERYRPLVMWYKSVRPAHSYHARSAGTIVGTGTLSTADTNHDSLVPVNGHGLGLALDSADTDVLAMFRKDMAKFRGRDGPPTVAVDVPLDDRHLVCETQVAQFRLRRAVPRTEKLWKQTDGGLVVDQELVVAEAEVLDNLGHVVGKVVPTDARQALSSEPYHLVLLSESQCWGDEERADVPGLPLYNVMVVERDVGGEFASRLAVGKVQKAAWWQASPSQTLLILN</sequence>
<dbReference type="Pfam" id="PF06985">
    <property type="entry name" value="HET"/>
    <property type="match status" value="1"/>
</dbReference>
<dbReference type="InterPro" id="IPR010730">
    <property type="entry name" value="HET"/>
</dbReference>
<feature type="non-terminal residue" evidence="2">
    <location>
        <position position="1"/>
    </location>
</feature>
<protein>
    <submittedName>
        <fullName evidence="2">Heterokaryon incompatibility protein-domain-containing protein</fullName>
    </submittedName>
</protein>
<comment type="caution">
    <text evidence="2">The sequence shown here is derived from an EMBL/GenBank/DDBJ whole genome shotgun (WGS) entry which is preliminary data.</text>
</comment>
<reference evidence="2" key="2">
    <citation type="submission" date="2023-06" db="EMBL/GenBank/DDBJ databases">
        <authorList>
            <consortium name="Lawrence Berkeley National Laboratory"/>
            <person name="Haridas S."/>
            <person name="Hensen N."/>
            <person name="Bonometti L."/>
            <person name="Westerberg I."/>
            <person name="Brannstrom I.O."/>
            <person name="Guillou S."/>
            <person name="Cros-Aarteil S."/>
            <person name="Calhoun S."/>
            <person name="Kuo A."/>
            <person name="Mondo S."/>
            <person name="Pangilinan J."/>
            <person name="Riley R."/>
            <person name="Labutti K."/>
            <person name="Andreopoulos B."/>
            <person name="Lipzen A."/>
            <person name="Chen C."/>
            <person name="Yanf M."/>
            <person name="Daum C."/>
            <person name="Ng V."/>
            <person name="Clum A."/>
            <person name="Steindorff A."/>
            <person name="Ohm R."/>
            <person name="Martin F."/>
            <person name="Silar P."/>
            <person name="Natvig D."/>
            <person name="Lalanne C."/>
            <person name="Gautier V."/>
            <person name="Ament-Velasquez S.L."/>
            <person name="Kruys A."/>
            <person name="Hutchinson M.I."/>
            <person name="Powell A.J."/>
            <person name="Barry K."/>
            <person name="Miller A.N."/>
            <person name="Grigoriev I.V."/>
            <person name="Debuchy R."/>
            <person name="Gladieux P."/>
            <person name="Thoren M.H."/>
            <person name="Johannesson H."/>
        </authorList>
    </citation>
    <scope>NUCLEOTIDE SEQUENCE</scope>
    <source>
        <strain evidence="2">CBS 955.72</strain>
    </source>
</reference>
<evidence type="ECO:0000313" key="2">
    <source>
        <dbReference type="EMBL" id="KAK3347265.1"/>
    </source>
</evidence>
<evidence type="ECO:0000313" key="3">
    <source>
        <dbReference type="Proteomes" id="UP001275084"/>
    </source>
</evidence>
<dbReference type="PANTHER" id="PTHR33112">
    <property type="entry name" value="DOMAIN PROTEIN, PUTATIVE-RELATED"/>
    <property type="match status" value="1"/>
</dbReference>
<dbReference type="EMBL" id="JAUIQD010000006">
    <property type="protein sequence ID" value="KAK3347265.1"/>
    <property type="molecule type" value="Genomic_DNA"/>
</dbReference>
<dbReference type="PANTHER" id="PTHR33112:SF16">
    <property type="entry name" value="HETEROKARYON INCOMPATIBILITY DOMAIN-CONTAINING PROTEIN"/>
    <property type="match status" value="1"/>
</dbReference>
<organism evidence="2 3">
    <name type="scientific">Lasiosphaeria hispida</name>
    <dbReference type="NCBI Taxonomy" id="260671"/>
    <lineage>
        <taxon>Eukaryota</taxon>
        <taxon>Fungi</taxon>
        <taxon>Dikarya</taxon>
        <taxon>Ascomycota</taxon>
        <taxon>Pezizomycotina</taxon>
        <taxon>Sordariomycetes</taxon>
        <taxon>Sordariomycetidae</taxon>
        <taxon>Sordariales</taxon>
        <taxon>Lasiosphaeriaceae</taxon>
        <taxon>Lasiosphaeria</taxon>
    </lineage>
</organism>
<accession>A0AAJ0HDB4</accession>
<evidence type="ECO:0000259" key="1">
    <source>
        <dbReference type="Pfam" id="PF06985"/>
    </source>
</evidence>
<proteinExistence type="predicted"/>
<feature type="domain" description="Heterokaryon incompatibility" evidence="1">
    <location>
        <begin position="324"/>
        <end position="478"/>
    </location>
</feature>
<keyword evidence="3" id="KW-1185">Reference proteome</keyword>
<reference evidence="2" key="1">
    <citation type="journal article" date="2023" name="Mol. Phylogenet. Evol.">
        <title>Genome-scale phylogeny and comparative genomics of the fungal order Sordariales.</title>
        <authorList>
            <person name="Hensen N."/>
            <person name="Bonometti L."/>
            <person name="Westerberg I."/>
            <person name="Brannstrom I.O."/>
            <person name="Guillou S."/>
            <person name="Cros-Aarteil S."/>
            <person name="Calhoun S."/>
            <person name="Haridas S."/>
            <person name="Kuo A."/>
            <person name="Mondo S."/>
            <person name="Pangilinan J."/>
            <person name="Riley R."/>
            <person name="LaButti K."/>
            <person name="Andreopoulos B."/>
            <person name="Lipzen A."/>
            <person name="Chen C."/>
            <person name="Yan M."/>
            <person name="Daum C."/>
            <person name="Ng V."/>
            <person name="Clum A."/>
            <person name="Steindorff A."/>
            <person name="Ohm R.A."/>
            <person name="Martin F."/>
            <person name="Silar P."/>
            <person name="Natvig D.O."/>
            <person name="Lalanne C."/>
            <person name="Gautier V."/>
            <person name="Ament-Velasquez S.L."/>
            <person name="Kruys A."/>
            <person name="Hutchinson M.I."/>
            <person name="Powell A.J."/>
            <person name="Barry K."/>
            <person name="Miller A.N."/>
            <person name="Grigoriev I.V."/>
            <person name="Debuchy R."/>
            <person name="Gladieux P."/>
            <person name="Hiltunen Thoren M."/>
            <person name="Johannesson H."/>
        </authorList>
    </citation>
    <scope>NUCLEOTIDE SEQUENCE</scope>
    <source>
        <strain evidence="2">CBS 955.72</strain>
    </source>
</reference>
<name>A0AAJ0HDB4_9PEZI</name>